<feature type="region of interest" description="Disordered" evidence="1">
    <location>
        <begin position="21"/>
        <end position="42"/>
    </location>
</feature>
<evidence type="ECO:0000313" key="3">
    <source>
        <dbReference type="EMBL" id="WOX04379.1"/>
    </source>
</evidence>
<gene>
    <name evidence="3" type="ORF">R5R33_11565</name>
</gene>
<reference evidence="3 4" key="1">
    <citation type="submission" date="2023-10" db="EMBL/GenBank/DDBJ databases">
        <title>Description of Microbulbifer bruguierae sp. nov., isolated from the sediments of mangrove plant Bruguiera sexangula and comparative genomic analyses of the genus Microbulbifer.</title>
        <authorList>
            <person name="Long M."/>
        </authorList>
    </citation>
    <scope>NUCLEOTIDE SEQUENCE [LARGE SCALE GENOMIC DNA]</scope>
    <source>
        <strain evidence="3 4">SPO729</strain>
    </source>
</reference>
<accession>A0AAU0MW21</accession>
<dbReference type="RefSeq" id="WP_318952858.1">
    <property type="nucleotide sequence ID" value="NZ_CP137555.1"/>
</dbReference>
<organism evidence="3 4">
    <name type="scientific">Microbulbifer pacificus</name>
    <dbReference type="NCBI Taxonomy" id="407164"/>
    <lineage>
        <taxon>Bacteria</taxon>
        <taxon>Pseudomonadati</taxon>
        <taxon>Pseudomonadota</taxon>
        <taxon>Gammaproteobacteria</taxon>
        <taxon>Cellvibrionales</taxon>
        <taxon>Microbulbiferaceae</taxon>
        <taxon>Microbulbifer</taxon>
    </lineage>
</organism>
<name>A0AAU0MW21_9GAMM</name>
<feature type="signal peptide" evidence="2">
    <location>
        <begin position="1"/>
        <end position="23"/>
    </location>
</feature>
<proteinExistence type="predicted"/>
<evidence type="ECO:0000256" key="1">
    <source>
        <dbReference type="SAM" id="MobiDB-lite"/>
    </source>
</evidence>
<evidence type="ECO:0008006" key="5">
    <source>
        <dbReference type="Google" id="ProtNLM"/>
    </source>
</evidence>
<evidence type="ECO:0000256" key="2">
    <source>
        <dbReference type="SAM" id="SignalP"/>
    </source>
</evidence>
<dbReference type="KEGG" id="mpaf:R5R33_11565"/>
<keyword evidence="4" id="KW-1185">Reference proteome</keyword>
<evidence type="ECO:0000313" key="4">
    <source>
        <dbReference type="Proteomes" id="UP001302477"/>
    </source>
</evidence>
<dbReference type="AlphaFoldDB" id="A0AAU0MW21"/>
<dbReference type="Proteomes" id="UP001302477">
    <property type="component" value="Chromosome"/>
</dbReference>
<feature type="chain" id="PRO_5043468083" description="Nickel/cobalt transporter regulator" evidence="2">
    <location>
        <begin position="24"/>
        <end position="103"/>
    </location>
</feature>
<dbReference type="Gene3D" id="3.10.450.160">
    <property type="entry name" value="inner membrane protein cigr"/>
    <property type="match status" value="1"/>
</dbReference>
<sequence length="103" mass="11248">MFKQISVALVALTLIGSAGSALAKPDKGGELPPGLQKKVERGGELPPGWKKKLVRGHRMEDTIYHHAVIVQPVDRHGLVTVRIEGELVRLVHATHEIVDILSH</sequence>
<keyword evidence="2" id="KW-0732">Signal</keyword>
<dbReference type="EMBL" id="CP137555">
    <property type="protein sequence ID" value="WOX04379.1"/>
    <property type="molecule type" value="Genomic_DNA"/>
</dbReference>
<protein>
    <recommendedName>
        <fullName evidence="5">Nickel/cobalt transporter regulator</fullName>
    </recommendedName>
</protein>